<feature type="compositionally biased region" description="Basic and acidic residues" evidence="7">
    <location>
        <begin position="351"/>
        <end position="360"/>
    </location>
</feature>
<feature type="domain" description="Protein kinase" evidence="8">
    <location>
        <begin position="6"/>
        <end position="265"/>
    </location>
</feature>
<dbReference type="Gene3D" id="1.10.510.10">
    <property type="entry name" value="Transferase(Phosphotransferase) domain 1"/>
    <property type="match status" value="1"/>
</dbReference>
<evidence type="ECO:0000256" key="3">
    <source>
        <dbReference type="ARBA" id="ARBA00022679"/>
    </source>
</evidence>
<dbReference type="SUPFAM" id="SSF56112">
    <property type="entry name" value="Protein kinase-like (PK-like)"/>
    <property type="match status" value="1"/>
</dbReference>
<gene>
    <name evidence="9" type="ORF">Sru01_01910</name>
</gene>
<name>A0A919UWV0_9ACTN</name>
<keyword evidence="10" id="KW-1185">Reference proteome</keyword>
<dbReference type="GO" id="GO:0005524">
    <property type="term" value="F:ATP binding"/>
    <property type="evidence" value="ECO:0007669"/>
    <property type="project" value="UniProtKB-KW"/>
</dbReference>
<dbReference type="Proteomes" id="UP000655287">
    <property type="component" value="Unassembled WGS sequence"/>
</dbReference>
<evidence type="ECO:0000256" key="2">
    <source>
        <dbReference type="ARBA" id="ARBA00022527"/>
    </source>
</evidence>
<evidence type="ECO:0000256" key="6">
    <source>
        <dbReference type="ARBA" id="ARBA00022840"/>
    </source>
</evidence>
<reference evidence="9" key="1">
    <citation type="submission" date="2021-01" db="EMBL/GenBank/DDBJ databases">
        <title>Whole genome shotgun sequence of Sphaerisporangium rufum NBRC 109079.</title>
        <authorList>
            <person name="Komaki H."/>
            <person name="Tamura T."/>
        </authorList>
    </citation>
    <scope>NUCLEOTIDE SEQUENCE</scope>
    <source>
        <strain evidence="9">NBRC 109079</strain>
    </source>
</reference>
<evidence type="ECO:0000256" key="1">
    <source>
        <dbReference type="ARBA" id="ARBA00012513"/>
    </source>
</evidence>
<evidence type="ECO:0000256" key="7">
    <source>
        <dbReference type="SAM" id="MobiDB-lite"/>
    </source>
</evidence>
<dbReference type="EMBL" id="BOOU01000003">
    <property type="protein sequence ID" value="GII75209.1"/>
    <property type="molecule type" value="Genomic_DNA"/>
</dbReference>
<keyword evidence="4" id="KW-0547">Nucleotide-binding</keyword>
<keyword evidence="6" id="KW-0067">ATP-binding</keyword>
<dbReference type="InterPro" id="IPR011009">
    <property type="entry name" value="Kinase-like_dom_sf"/>
</dbReference>
<comment type="caution">
    <text evidence="9">The sequence shown here is derived from an EMBL/GenBank/DDBJ whole genome shotgun (WGS) entry which is preliminary data.</text>
</comment>
<dbReference type="CDD" id="cd14014">
    <property type="entry name" value="STKc_PknB_like"/>
    <property type="match status" value="1"/>
</dbReference>
<dbReference type="EC" id="2.7.11.1" evidence="1"/>
<feature type="compositionally biased region" description="Low complexity" evidence="7">
    <location>
        <begin position="361"/>
        <end position="377"/>
    </location>
</feature>
<dbReference type="Gene3D" id="3.30.200.20">
    <property type="entry name" value="Phosphorylase Kinase, domain 1"/>
    <property type="match status" value="1"/>
</dbReference>
<keyword evidence="3" id="KW-0808">Transferase</keyword>
<feature type="compositionally biased region" description="Low complexity" evidence="7">
    <location>
        <begin position="323"/>
        <end position="342"/>
    </location>
</feature>
<organism evidence="9 10">
    <name type="scientific">Sphaerisporangium rufum</name>
    <dbReference type="NCBI Taxonomy" id="1381558"/>
    <lineage>
        <taxon>Bacteria</taxon>
        <taxon>Bacillati</taxon>
        <taxon>Actinomycetota</taxon>
        <taxon>Actinomycetes</taxon>
        <taxon>Streptosporangiales</taxon>
        <taxon>Streptosporangiaceae</taxon>
        <taxon>Sphaerisporangium</taxon>
    </lineage>
</organism>
<evidence type="ECO:0000256" key="4">
    <source>
        <dbReference type="ARBA" id="ARBA00022741"/>
    </source>
</evidence>
<keyword evidence="2" id="KW-0723">Serine/threonine-protein kinase</keyword>
<proteinExistence type="predicted"/>
<dbReference type="PANTHER" id="PTHR43289">
    <property type="entry name" value="MITOGEN-ACTIVATED PROTEIN KINASE KINASE KINASE 20-RELATED"/>
    <property type="match status" value="1"/>
</dbReference>
<dbReference type="GO" id="GO:0004674">
    <property type="term" value="F:protein serine/threonine kinase activity"/>
    <property type="evidence" value="ECO:0007669"/>
    <property type="project" value="UniProtKB-KW"/>
</dbReference>
<feature type="region of interest" description="Disordered" evidence="7">
    <location>
        <begin position="321"/>
        <end position="404"/>
    </location>
</feature>
<accession>A0A919UWV0</accession>
<evidence type="ECO:0000256" key="5">
    <source>
        <dbReference type="ARBA" id="ARBA00022777"/>
    </source>
</evidence>
<feature type="compositionally biased region" description="Low complexity" evidence="7">
    <location>
        <begin position="390"/>
        <end position="404"/>
    </location>
</feature>
<dbReference type="PROSITE" id="PS00109">
    <property type="entry name" value="PROTEIN_KINASE_TYR"/>
    <property type="match status" value="1"/>
</dbReference>
<dbReference type="PROSITE" id="PS50011">
    <property type="entry name" value="PROTEIN_KINASE_DOM"/>
    <property type="match status" value="1"/>
</dbReference>
<dbReference type="AlphaFoldDB" id="A0A919UWV0"/>
<sequence length="496" mass="52576">MLTRRYRLVEQIATGGMSAIWRAFDQSLHRTVAIKVLDGCMSDHGGRDLIRREARATARLIHPDAIEVYDYGETVTDRGRLAAYVVMRLLDGRPLSERIDEGPLPWREAATIGLTVAKVLAAAHQRGIVHRDVTAENVLLTLEGPKLLDFGIAAFVGEQVDQRLADYGTPPYVAPERLTGAAAHPAVDVYALGVLIFEMLTGAPPYPETTWEAVESACRTGPPPVPADVPGLPPEISELCAGCLAHEPGARPSAQHVADVLTAALREPETPAGPSPWARRARIVTVAAAVLTSWSALLLWLQPDFSAPVVAAFDSYPPATPMPSAGGPSTPGEPGPRETGGAASRASAEPVADRPERERSQPTVTVTAPAPQAVTPPEAGKPKKFSAGDAGPAVRRSPRAAPAATALPSLDQAVGRFNAALRAGESTGDIRPDVALDLHQVLRNTLRDSSVDPVQGLDDVRGKVATRFEEGALSAGARTELEQELRLISTILQKTA</sequence>
<dbReference type="InterPro" id="IPR008266">
    <property type="entry name" value="Tyr_kinase_AS"/>
</dbReference>
<dbReference type="PANTHER" id="PTHR43289:SF6">
    <property type="entry name" value="SERINE_THREONINE-PROTEIN KINASE NEKL-3"/>
    <property type="match status" value="1"/>
</dbReference>
<evidence type="ECO:0000313" key="9">
    <source>
        <dbReference type="EMBL" id="GII75209.1"/>
    </source>
</evidence>
<evidence type="ECO:0000313" key="10">
    <source>
        <dbReference type="Proteomes" id="UP000655287"/>
    </source>
</evidence>
<keyword evidence="5" id="KW-0418">Kinase</keyword>
<dbReference type="InterPro" id="IPR000719">
    <property type="entry name" value="Prot_kinase_dom"/>
</dbReference>
<evidence type="ECO:0000259" key="8">
    <source>
        <dbReference type="PROSITE" id="PS50011"/>
    </source>
</evidence>
<protein>
    <recommendedName>
        <fullName evidence="1">non-specific serine/threonine protein kinase</fullName>
        <ecNumber evidence="1">2.7.11.1</ecNumber>
    </recommendedName>
</protein>
<dbReference type="Pfam" id="PF00069">
    <property type="entry name" value="Pkinase"/>
    <property type="match status" value="1"/>
</dbReference>